<reference evidence="2" key="1">
    <citation type="journal article" date="2019" name="Int. J. Syst. Evol. Microbiol.">
        <title>The Global Catalogue of Microorganisms (GCM) 10K type strain sequencing project: providing services to taxonomists for standard genome sequencing and annotation.</title>
        <authorList>
            <consortium name="The Broad Institute Genomics Platform"/>
            <consortium name="The Broad Institute Genome Sequencing Center for Infectious Disease"/>
            <person name="Wu L."/>
            <person name="Ma J."/>
        </authorList>
    </citation>
    <scope>NUCLEOTIDE SEQUENCE [LARGE SCALE GENOMIC DNA]</scope>
    <source>
        <strain evidence="2">JCM 18053</strain>
    </source>
</reference>
<evidence type="ECO:0000313" key="1">
    <source>
        <dbReference type="EMBL" id="GAA5135076.1"/>
    </source>
</evidence>
<sequence>MVHGKTRVGSLPTVSGFMGTVLGGRIKHLRSMAGLGKRSGQCRLAARMADGAQAGLLDECAASDEGGKAGAVTPQGFGQKVGLLAAGGAEPRALRDTSR</sequence>
<name>A0ABP9NVQ8_9BACT</name>
<dbReference type="EMBL" id="BAABIA010000002">
    <property type="protein sequence ID" value="GAA5135076.1"/>
    <property type="molecule type" value="Genomic_DNA"/>
</dbReference>
<accession>A0ABP9NVQ8</accession>
<keyword evidence="2" id="KW-1185">Reference proteome</keyword>
<protein>
    <submittedName>
        <fullName evidence="1">Uncharacterized protein</fullName>
    </submittedName>
</protein>
<dbReference type="Proteomes" id="UP001499852">
    <property type="component" value="Unassembled WGS sequence"/>
</dbReference>
<comment type="caution">
    <text evidence="1">The sequence shown here is derived from an EMBL/GenBank/DDBJ whole genome shotgun (WGS) entry which is preliminary data.</text>
</comment>
<evidence type="ECO:0000313" key="2">
    <source>
        <dbReference type="Proteomes" id="UP001499852"/>
    </source>
</evidence>
<organism evidence="1 2">
    <name type="scientific">Prosthecobacter algae</name>
    <dbReference type="NCBI Taxonomy" id="1144682"/>
    <lineage>
        <taxon>Bacteria</taxon>
        <taxon>Pseudomonadati</taxon>
        <taxon>Verrucomicrobiota</taxon>
        <taxon>Verrucomicrobiia</taxon>
        <taxon>Verrucomicrobiales</taxon>
        <taxon>Verrucomicrobiaceae</taxon>
        <taxon>Prosthecobacter</taxon>
    </lineage>
</organism>
<proteinExistence type="predicted"/>
<gene>
    <name evidence="1" type="ORF">GCM10023213_07770</name>
</gene>